<feature type="transmembrane region" description="Helical" evidence="2">
    <location>
        <begin position="375"/>
        <end position="396"/>
    </location>
</feature>
<feature type="transmembrane region" description="Helical" evidence="2">
    <location>
        <begin position="57"/>
        <end position="82"/>
    </location>
</feature>
<feature type="transmembrane region" description="Helical" evidence="2">
    <location>
        <begin position="21"/>
        <end position="51"/>
    </location>
</feature>
<feature type="region of interest" description="Disordered" evidence="1">
    <location>
        <begin position="488"/>
        <end position="563"/>
    </location>
</feature>
<evidence type="ECO:0000313" key="3">
    <source>
        <dbReference type="EMBL" id="MDR6165852.1"/>
    </source>
</evidence>
<evidence type="ECO:0000256" key="1">
    <source>
        <dbReference type="SAM" id="MobiDB-lite"/>
    </source>
</evidence>
<feature type="transmembrane region" description="Helical" evidence="2">
    <location>
        <begin position="306"/>
        <end position="322"/>
    </location>
</feature>
<feature type="transmembrane region" description="Helical" evidence="2">
    <location>
        <begin position="275"/>
        <end position="294"/>
    </location>
</feature>
<evidence type="ECO:0000256" key="2">
    <source>
        <dbReference type="SAM" id="Phobius"/>
    </source>
</evidence>
<organism evidence="3 4">
    <name type="scientific">Microbacterium paludicola</name>
    <dbReference type="NCBI Taxonomy" id="300019"/>
    <lineage>
        <taxon>Bacteria</taxon>
        <taxon>Bacillati</taxon>
        <taxon>Actinomycetota</taxon>
        <taxon>Actinomycetes</taxon>
        <taxon>Micrococcales</taxon>
        <taxon>Microbacteriaceae</taxon>
        <taxon>Microbacterium</taxon>
    </lineage>
</organism>
<dbReference type="Proteomes" id="UP001260188">
    <property type="component" value="Unassembled WGS sequence"/>
</dbReference>
<reference evidence="3 4" key="1">
    <citation type="submission" date="2023-08" db="EMBL/GenBank/DDBJ databases">
        <title>Functional and genomic diversity of the sorghum phyllosphere microbiome.</title>
        <authorList>
            <person name="Shade A."/>
        </authorList>
    </citation>
    <scope>NUCLEOTIDE SEQUENCE [LARGE SCALE GENOMIC DNA]</scope>
    <source>
        <strain evidence="3 4">SORGH_AS_0919</strain>
    </source>
</reference>
<feature type="transmembrane region" description="Helical" evidence="2">
    <location>
        <begin position="134"/>
        <end position="152"/>
    </location>
</feature>
<name>A0ABU1HX60_9MICO</name>
<keyword evidence="2" id="KW-0472">Membrane</keyword>
<dbReference type="RefSeq" id="WP_309664036.1">
    <property type="nucleotide sequence ID" value="NZ_JAVIZA010000001.1"/>
</dbReference>
<protein>
    <submittedName>
        <fullName evidence="3">ABC-2 type transport system permease protein</fullName>
    </submittedName>
</protein>
<keyword evidence="2" id="KW-0812">Transmembrane</keyword>
<feature type="transmembrane region" description="Helical" evidence="2">
    <location>
        <begin position="103"/>
        <end position="128"/>
    </location>
</feature>
<accession>A0ABU1HX60</accession>
<keyword evidence="4" id="KW-1185">Reference proteome</keyword>
<feature type="transmembrane region" description="Helical" evidence="2">
    <location>
        <begin position="329"/>
        <end position="348"/>
    </location>
</feature>
<keyword evidence="2" id="KW-1133">Transmembrane helix</keyword>
<feature type="transmembrane region" description="Helical" evidence="2">
    <location>
        <begin position="403"/>
        <end position="429"/>
    </location>
</feature>
<feature type="transmembrane region" description="Helical" evidence="2">
    <location>
        <begin position="233"/>
        <end position="254"/>
    </location>
</feature>
<feature type="compositionally biased region" description="Basic residues" evidence="1">
    <location>
        <begin position="493"/>
        <end position="509"/>
    </location>
</feature>
<feature type="transmembrane region" description="Helical" evidence="2">
    <location>
        <begin position="172"/>
        <end position="195"/>
    </location>
</feature>
<dbReference type="EMBL" id="JAVIZA010000001">
    <property type="protein sequence ID" value="MDR6165852.1"/>
    <property type="molecule type" value="Genomic_DNA"/>
</dbReference>
<proteinExistence type="predicted"/>
<feature type="transmembrane region" description="Helical" evidence="2">
    <location>
        <begin position="449"/>
        <end position="470"/>
    </location>
</feature>
<evidence type="ECO:0000313" key="4">
    <source>
        <dbReference type="Proteomes" id="UP001260188"/>
    </source>
</evidence>
<gene>
    <name evidence="3" type="ORF">QE367_000056</name>
</gene>
<sequence>MVATVLKLRYRVLGNTLARRPWQLVGFILGSLWGLSILGGLVAALIALSIFENLEVASVVAVLGGSALILGWLIGPILIAGLDSTVDAVRLAPFPLTRRQVMLALAGTGLTGIPGIVTTVAALATLIVWVRWPLAAVVAVPTVLLGVLTCVLASRLMGELSGGMGGRRSREIIGTVVLVVLILTGPILTGIVALLDQAGGDLWARIQQAAGILAWTPLGAAWSVAPSVAAGQWLPALASTAIALVTLVVLWIVWERVIETAVSSPRQRATRAVAAGKLGLFGVMPTGGVGATWARSLSGWLRDPRYLRQLIVIPLFPVLFAFTGGTDGFMFLISPVLAALVMAAVGYADVSFDGTAFGTTLATGISGRADRLGRLLGAACVGIPLIVVIAIATALVSGDAAHLPAVLGAALGVLLAGYGACAVSSALIVTPVPAPGDSPFKSTPGQNSIVGLLVFVVWAAVIALSLPAIVPAIVNAVTGRCDVGLDRAGGRCPLRRRRRGRRGSGRRTHARADRPQLARAHQVVPHLSGPGADASPGRLSGNGGPRRVGTATRRGLPARPSTR</sequence>
<comment type="caution">
    <text evidence="3">The sequence shown here is derived from an EMBL/GenBank/DDBJ whole genome shotgun (WGS) entry which is preliminary data.</text>
</comment>